<evidence type="ECO:0000256" key="1">
    <source>
        <dbReference type="SAM" id="MobiDB-lite"/>
    </source>
</evidence>
<accession>A0A955KXB3</accession>
<reference evidence="3" key="2">
    <citation type="journal article" date="2021" name="Microbiome">
        <title>Successional dynamics and alternative stable states in a saline activated sludge microbial community over 9 years.</title>
        <authorList>
            <person name="Wang Y."/>
            <person name="Ye J."/>
            <person name="Ju F."/>
            <person name="Liu L."/>
            <person name="Boyd J.A."/>
            <person name="Deng Y."/>
            <person name="Parks D.H."/>
            <person name="Jiang X."/>
            <person name="Yin X."/>
            <person name="Woodcroft B.J."/>
            <person name="Tyson G.W."/>
            <person name="Hugenholtz P."/>
            <person name="Polz M.F."/>
            <person name="Zhang T."/>
        </authorList>
    </citation>
    <scope>NUCLEOTIDE SEQUENCE</scope>
    <source>
        <strain evidence="3">HKST-UBA17</strain>
    </source>
</reference>
<keyword evidence="2" id="KW-0812">Transmembrane</keyword>
<gene>
    <name evidence="3" type="ORF">KC685_03170</name>
</gene>
<dbReference type="AlphaFoldDB" id="A0A955KXB3"/>
<feature type="region of interest" description="Disordered" evidence="1">
    <location>
        <begin position="451"/>
        <end position="475"/>
    </location>
</feature>
<keyword evidence="2" id="KW-1133">Transmembrane helix</keyword>
<reference evidence="3" key="1">
    <citation type="submission" date="2020-04" db="EMBL/GenBank/DDBJ databases">
        <authorList>
            <person name="Zhang T."/>
        </authorList>
    </citation>
    <scope>NUCLEOTIDE SEQUENCE</scope>
    <source>
        <strain evidence="3">HKST-UBA17</strain>
    </source>
</reference>
<protein>
    <recommendedName>
        <fullName evidence="5">Purple acid phosphatase N-terminal domain-containing protein</fullName>
    </recommendedName>
</protein>
<comment type="caution">
    <text evidence="3">The sequence shown here is derived from an EMBL/GenBank/DDBJ whole genome shotgun (WGS) entry which is preliminary data.</text>
</comment>
<keyword evidence="2" id="KW-0472">Membrane</keyword>
<dbReference type="EMBL" id="JAGQLN010000010">
    <property type="protein sequence ID" value="MCA9376894.1"/>
    <property type="molecule type" value="Genomic_DNA"/>
</dbReference>
<organism evidence="3 4">
    <name type="scientific">Candidatus Dojkabacteria bacterium</name>
    <dbReference type="NCBI Taxonomy" id="2099670"/>
    <lineage>
        <taxon>Bacteria</taxon>
        <taxon>Candidatus Dojkabacteria</taxon>
    </lineage>
</organism>
<feature type="transmembrane region" description="Helical" evidence="2">
    <location>
        <begin position="48"/>
        <end position="69"/>
    </location>
</feature>
<evidence type="ECO:0000313" key="4">
    <source>
        <dbReference type="Proteomes" id="UP000741282"/>
    </source>
</evidence>
<evidence type="ECO:0000256" key="2">
    <source>
        <dbReference type="SAM" id="Phobius"/>
    </source>
</evidence>
<dbReference type="PROSITE" id="PS00018">
    <property type="entry name" value="EF_HAND_1"/>
    <property type="match status" value="1"/>
</dbReference>
<sequence>MQSQSHSTKATTDTAVGTLGAMNTSDTSTIQGKKPKNLFKRVFGDKRVNLIMLLVALIVLLIGSGAYYFTSRFIADPIGVRITNVTSNSATVTWVTKNPQKAVGLAVPEAEGLKELIVRNIDGSIKGYDDRDYTKAELDLAKANAEIASDGEISGKQIEQDVEVTELGAYYTHHVTFRNLDPESSYTIYVGDGLTYQRVIDGASEVFSTLSFPEDLYTPDPIYGTIEIPGEIKSLPDPVSDGIFYYYISDNSGNRKSTVLSSPLGENGSWYLDLTTLRTPDGEYLTEKYSEDDLLSFMRIGEIRDANGNLYRKEIPSYKDSPADDIMLQPSLLVDESSEQSMIKDFSSKIAFQSLAQTSPSTCEDVYYEQGALGGNSNCTSLCHRFSSRDASGRCGPEWGPGSFCVPDPTDPDCTPCAGVMCVEGEYCAGGGNEQCCQGTCRSVGQETGGGGTNTGGGGTNTGGGGTNTGGGGTNTGGGGTIPSASCGENTCGPNEFRCWADPTAAGCEWRKCVGGGWVPANPMCVGDNPGDTNSQVKNSGDACTPGSFLPSEGGCDGYGPLDCTTCPSDPGKAFCVRGGTTPTEAQCNKEDLIIPPIEVPIQRTSTSGCPTYRGISPYTTPDSDSDICTTERLIRTDGTCYVACQLDCTDPTPDAYCFEGMKCKCTPAAPPPLSIGDICDKDNNKNCGSDAVCTRVGSNTSKCLGWYGSTCSTHSQCLSNNCDNKKCAASELDVFVVPNSQVPNVPAGGSVQTPPSSGGSCTVKNDISECDYTRNNVTSKGRCLCTDIGVGINLQWKLIIEDEDVDCPEGAKSDCVCANYEVSKFLPPRPFTMAKEGDECGGNFSVKGRKLITPGEDCPADTESSGCLCDGQKVGAGQRCPVDCNSNTVGLKCEVEGEICTKFYRISRIAGLSGQSSCLSDPGDYSSPPDDLDENNCNVKEVYECFNPDSISPGEAKGPLPFPSDQPISDVSLMSLALPVDAQGDSIVIAPDQGVYAMEDLGLYCVDLDDGKYCFEIASEGNYELYIDRNANGEMDDEDLRLGNESVQVRLEEEYSVNYQRIYPGLNLVQFPYIGRDYGSALELLEFIHENYQNGLISIAGYESGSWSIVGVREDGKYYGSKDFQIIPGRGYLLKATSEFFLELRGQRVIDPVPISFSPGWNLIGVTGASTQYTAETLLDSLNLNSIQSDNVSRWIADKGRYDGLQKEQDENGLAQVYGFDFPIIASSGYFVRVLQGQGTWTPE</sequence>
<evidence type="ECO:0000313" key="3">
    <source>
        <dbReference type="EMBL" id="MCA9376894.1"/>
    </source>
</evidence>
<dbReference type="InterPro" id="IPR018247">
    <property type="entry name" value="EF_Hand_1_Ca_BS"/>
</dbReference>
<proteinExistence type="predicted"/>
<evidence type="ECO:0008006" key="5">
    <source>
        <dbReference type="Google" id="ProtNLM"/>
    </source>
</evidence>
<name>A0A955KXB3_9BACT</name>
<dbReference type="Proteomes" id="UP000741282">
    <property type="component" value="Unassembled WGS sequence"/>
</dbReference>